<sequence>MEDTTFRCIKNKADSGKVVVALTEFLPFKKSRVNELLANALAFNSYNALIAHLAKSDIYFRPEVVAHGIIEAAKEKFGEDLSDDDDGGSYFYTICEALVDMKELASDFTKKLIVADFALTYDQDCLPDEVALQNAPMPTEMDVCELLGTLGDKFAFDIDPSIFRFLTFSMVTNPSVLGYEICVSTAESMIERFGVCAFLSSVSEGYGDDQGTTLCTGFGKLFILVDKSTTDDDLKNFKELTQGNHFYGRLDDNDDLTVFSILDFNLQDFELVPVNGDSVNVVKEPSVNLFYDFEGGVGELPCIAPQTIVDEWAPKVLKDKRYVGAGVYNKEYLAEGNQRLSFAANLVSIDGRDVILCNIPSMAELAVYVGWGYRQNYLDVTSSLMKAFRNDEQLSKLDTVIKLGGMDVKPIRLDDETSIIPRSPSMMLHKSMSQLPSNSFYYDTNPSQFAKALKDCGVAGVAYKEVIEHDGGDMVGNCFVAYNRAGSILFMFEVYALYGYGEKYSDLINAMKSLSDGCVLKEVLEYEMSARQYSELGGDGHYMIEIPEGAPNPSKDMNYVLFLSQLENNDEFGEPSPTMDIKEAINSVFRFGGAQGLGLNDWEAIGAVPIPCDVDDIGNMDRIIRDAMQEADVAGLDKGSMERLRSVLIAKIMMNPHRPFAHGFLVLTTDSNENMYEMLQMRNRLGYQAFVQRDNENGDFYGYVQQTPPRDFSKLRECSGLPISNLIYFDSQMGGAK</sequence>
<comment type="caution">
    <text evidence="1">The sequence shown here is derived from an EMBL/GenBank/DDBJ whole genome shotgun (WGS) entry which is preliminary data.</text>
</comment>
<evidence type="ECO:0000313" key="2">
    <source>
        <dbReference type="Proteomes" id="UP001253193"/>
    </source>
</evidence>
<dbReference type="Proteomes" id="UP001253193">
    <property type="component" value="Unassembled WGS sequence"/>
</dbReference>
<dbReference type="RefSeq" id="WP_311020202.1">
    <property type="nucleotide sequence ID" value="NZ_JAUHGG010000003.1"/>
</dbReference>
<gene>
    <name evidence="1" type="ORF">QX249_11675</name>
</gene>
<proteinExistence type="predicted"/>
<protein>
    <submittedName>
        <fullName evidence="1">Uncharacterized protein</fullName>
    </submittedName>
</protein>
<accession>A0AAW8Q222</accession>
<organism evidence="1 2">
    <name type="scientific">Vibrio parahaemolyticus</name>
    <dbReference type="NCBI Taxonomy" id="670"/>
    <lineage>
        <taxon>Bacteria</taxon>
        <taxon>Pseudomonadati</taxon>
        <taxon>Pseudomonadota</taxon>
        <taxon>Gammaproteobacteria</taxon>
        <taxon>Vibrionales</taxon>
        <taxon>Vibrionaceae</taxon>
        <taxon>Vibrio</taxon>
    </lineage>
</organism>
<dbReference type="AlphaFoldDB" id="A0AAW8Q222"/>
<reference evidence="1" key="1">
    <citation type="submission" date="2023-06" db="EMBL/GenBank/DDBJ databases">
        <title>Genomic Diversity of Vibrio spp. and Metagenomic Analysis of Pathogens in Florida Gulf Coastal Waters Following Hurricane Ian.</title>
        <authorList>
            <person name="Brumfield K.D."/>
        </authorList>
    </citation>
    <scope>NUCLEOTIDE SEQUENCE</scope>
    <source>
        <strain evidence="1">WBS2B-138</strain>
    </source>
</reference>
<name>A0AAW8Q222_VIBPH</name>
<evidence type="ECO:0000313" key="1">
    <source>
        <dbReference type="EMBL" id="MDS1821325.1"/>
    </source>
</evidence>
<dbReference type="EMBL" id="JAUHGG010000003">
    <property type="protein sequence ID" value="MDS1821325.1"/>
    <property type="molecule type" value="Genomic_DNA"/>
</dbReference>